<accession>A0A1H0BW67</accession>
<dbReference type="SUPFAM" id="SSF55729">
    <property type="entry name" value="Acyl-CoA N-acyltransferases (Nat)"/>
    <property type="match status" value="1"/>
</dbReference>
<dbReference type="CDD" id="cd04301">
    <property type="entry name" value="NAT_SF"/>
    <property type="match status" value="1"/>
</dbReference>
<proteinExistence type="predicted"/>
<dbReference type="EMBL" id="FQZZ01000001">
    <property type="protein sequence ID" value="SHJ51558.1"/>
    <property type="molecule type" value="Genomic_DNA"/>
</dbReference>
<keyword evidence="2" id="KW-0808">Transferase</keyword>
<dbReference type="RefSeq" id="WP_223227945.1">
    <property type="nucleotide sequence ID" value="NZ_FNIO01000001.1"/>
</dbReference>
<keyword evidence="3" id="KW-1185">Reference proteome</keyword>
<dbReference type="Pfam" id="PF13508">
    <property type="entry name" value="Acetyltransf_7"/>
    <property type="match status" value="1"/>
</dbReference>
<dbReference type="Gene3D" id="3.40.630.30">
    <property type="match status" value="1"/>
</dbReference>
<dbReference type="AlphaFoldDB" id="A0A1H0BW67"/>
<dbReference type="Proteomes" id="UP000324252">
    <property type="component" value="Unassembled WGS sequence"/>
</dbReference>
<evidence type="ECO:0000259" key="1">
    <source>
        <dbReference type="PROSITE" id="PS51186"/>
    </source>
</evidence>
<reference evidence="2 3" key="1">
    <citation type="submission" date="2016-11" db="EMBL/GenBank/DDBJ databases">
        <authorList>
            <person name="Varghese N."/>
            <person name="Submissions S."/>
        </authorList>
    </citation>
    <scope>NUCLEOTIDE SEQUENCE [LARGE SCALE GENOMIC DNA]</scope>
    <source>
        <strain evidence="2 3">DSM 29620</strain>
    </source>
</reference>
<protein>
    <submittedName>
        <fullName evidence="2">Acetyltransferase (GNAT) domain-containing protein</fullName>
    </submittedName>
</protein>
<evidence type="ECO:0000313" key="2">
    <source>
        <dbReference type="EMBL" id="SHJ51558.1"/>
    </source>
</evidence>
<evidence type="ECO:0000313" key="3">
    <source>
        <dbReference type="Proteomes" id="UP000324252"/>
    </source>
</evidence>
<sequence>MSRAPKPARLWEAPFLLRILWAHEAPGARPRRTDAALMLRLIRDGAVRVARDARGPVGFIARRGPIVLALYVHPRAQGCGHGSALLAEAKAHCPQLELWTLCDNISARRFYAGHGFVEIARGRGLGNDAGLPDIHLAWQKECAA</sequence>
<dbReference type="PROSITE" id="PS51186">
    <property type="entry name" value="GNAT"/>
    <property type="match status" value="1"/>
</dbReference>
<dbReference type="InterPro" id="IPR000182">
    <property type="entry name" value="GNAT_dom"/>
</dbReference>
<dbReference type="GO" id="GO:0016747">
    <property type="term" value="F:acyltransferase activity, transferring groups other than amino-acyl groups"/>
    <property type="evidence" value="ECO:0007669"/>
    <property type="project" value="InterPro"/>
</dbReference>
<dbReference type="InterPro" id="IPR016181">
    <property type="entry name" value="Acyl_CoA_acyltransferase"/>
</dbReference>
<organism evidence="2 3">
    <name type="scientific">Lutimaribacter pacificus</name>
    <dbReference type="NCBI Taxonomy" id="391948"/>
    <lineage>
        <taxon>Bacteria</taxon>
        <taxon>Pseudomonadati</taxon>
        <taxon>Pseudomonadota</taxon>
        <taxon>Alphaproteobacteria</taxon>
        <taxon>Rhodobacterales</taxon>
        <taxon>Roseobacteraceae</taxon>
        <taxon>Lutimaribacter</taxon>
    </lineage>
</organism>
<name>A0A1H0BW67_9RHOB</name>
<gene>
    <name evidence="2" type="ORF">SAMN05444142_101499</name>
</gene>
<feature type="domain" description="N-acetyltransferase" evidence="1">
    <location>
        <begin position="1"/>
        <end position="143"/>
    </location>
</feature>